<name>A0A7C9LLG1_9GAMM</name>
<sequence>MDRRRHAHRARPRGIHRRWHAAFARRADPQRRPRARARPLSVRPARYRGSVRSQARRRARCAGEHRRRRAAILQRRAARRRHRRWRGASLRVHRSRRRPALLAHDARAEHAHLARRLAVRIAVRAGAPVDAQRRWCDHAHRRGARAVPRRHAALREHDAAPGVGRAGRRCGVRARRRTPGTRQTCDDLRLARLPRRTHRPPAARALRERAPGFRRRPVAGDLRRARGCLVPVDGAPLRRGAHARGGPGDRRPRPPRADGSVRLRQHQRAAGWAHRRLAPGRLDRHGLRCGPAHRSDPRDPPAHQPARRAEHFERRRQLHRLQPAGAVDRAVRRLRLQAHRHRVPAGQRGLPHARDRFSRRRIYYRARRGHPAPDGRRHPRQRGLAYAGGAPRRSRRRRGDTRGPLMDDATQPDPAAPRSFRMSATRNARRKFAPTAASFAAMALLSACVTINVYFPAAEAKEAAKEFVEKVIGDELPNGAKPEDAKPEQKTPNGGGMASLLQRIDPLSLIGIGSAYAQAQPDITIKTPAIQAIQSRMASRFDSTLRKGFDLGALGFSKDGLVVLRDPGSLELKDRVGMQKAVADDNRDREAVYKEIAVANGHADWEKNIRSVFAKQWVDSARGGWWYQDAGGSWKQK</sequence>
<dbReference type="EMBL" id="WOXT01000002">
    <property type="protein sequence ID" value="MUV14244.1"/>
    <property type="molecule type" value="Genomic_DNA"/>
</dbReference>
<dbReference type="AlphaFoldDB" id="A0A7C9LLG1"/>
<feature type="compositionally biased region" description="Basic and acidic residues" evidence="1">
    <location>
        <begin position="293"/>
        <end position="309"/>
    </location>
</feature>
<feature type="compositionally biased region" description="Basic and acidic residues" evidence="1">
    <location>
        <begin position="247"/>
        <end position="261"/>
    </location>
</feature>
<proteinExistence type="predicted"/>
<protein>
    <submittedName>
        <fullName evidence="2">DUF1318 domain-containing protein</fullName>
    </submittedName>
</protein>
<dbReference type="Proteomes" id="UP000479692">
    <property type="component" value="Unassembled WGS sequence"/>
</dbReference>
<evidence type="ECO:0000313" key="2">
    <source>
        <dbReference type="EMBL" id="MUV14244.1"/>
    </source>
</evidence>
<keyword evidence="3" id="KW-1185">Reference proteome</keyword>
<accession>A0A7C9LLG1</accession>
<dbReference type="Pfam" id="PF07027">
    <property type="entry name" value="DUF1318"/>
    <property type="match status" value="1"/>
</dbReference>
<feature type="compositionally biased region" description="Basic residues" evidence="1">
    <location>
        <begin position="54"/>
        <end position="66"/>
    </location>
</feature>
<organism evidence="2 3">
    <name type="scientific">Noviluteimonas gilva</name>
    <dbReference type="NCBI Taxonomy" id="2682097"/>
    <lineage>
        <taxon>Bacteria</taxon>
        <taxon>Pseudomonadati</taxon>
        <taxon>Pseudomonadota</taxon>
        <taxon>Gammaproteobacteria</taxon>
        <taxon>Lysobacterales</taxon>
        <taxon>Lysobacteraceae</taxon>
        <taxon>Noviluteimonas</taxon>
    </lineage>
</organism>
<gene>
    <name evidence="2" type="ORF">GN331_08505</name>
</gene>
<comment type="caution">
    <text evidence="2">The sequence shown here is derived from an EMBL/GenBank/DDBJ whole genome shotgun (WGS) entry which is preliminary data.</text>
</comment>
<feature type="region of interest" description="Disordered" evidence="1">
    <location>
        <begin position="290"/>
        <end position="309"/>
    </location>
</feature>
<feature type="region of interest" description="Disordered" evidence="1">
    <location>
        <begin position="46"/>
        <end position="66"/>
    </location>
</feature>
<dbReference type="InterPro" id="IPR008309">
    <property type="entry name" value="YdbL"/>
</dbReference>
<evidence type="ECO:0000256" key="1">
    <source>
        <dbReference type="SAM" id="MobiDB-lite"/>
    </source>
</evidence>
<evidence type="ECO:0000313" key="3">
    <source>
        <dbReference type="Proteomes" id="UP000479692"/>
    </source>
</evidence>
<reference evidence="2 3" key="1">
    <citation type="submission" date="2019-12" db="EMBL/GenBank/DDBJ databases">
        <authorList>
            <person name="Xu J."/>
        </authorList>
    </citation>
    <scope>NUCLEOTIDE SEQUENCE [LARGE SCALE GENOMIC DNA]</scope>
    <source>
        <strain evidence="2 3">HX-5-24</strain>
    </source>
</reference>
<feature type="region of interest" description="Disordered" evidence="1">
    <location>
        <begin position="366"/>
        <end position="420"/>
    </location>
</feature>
<feature type="region of interest" description="Disordered" evidence="1">
    <location>
        <begin position="475"/>
        <end position="496"/>
    </location>
</feature>
<feature type="region of interest" description="Disordered" evidence="1">
    <location>
        <begin position="233"/>
        <end position="271"/>
    </location>
</feature>